<evidence type="ECO:0000256" key="1">
    <source>
        <dbReference type="SAM" id="MobiDB-lite"/>
    </source>
</evidence>
<keyword evidence="3" id="KW-1185">Reference proteome</keyword>
<dbReference type="Proteomes" id="UP000887013">
    <property type="component" value="Unassembled WGS sequence"/>
</dbReference>
<dbReference type="EMBL" id="BMAW01113084">
    <property type="protein sequence ID" value="GFT55624.1"/>
    <property type="molecule type" value="Genomic_DNA"/>
</dbReference>
<feature type="compositionally biased region" description="Polar residues" evidence="1">
    <location>
        <begin position="26"/>
        <end position="46"/>
    </location>
</feature>
<name>A0A8X6TTV4_NEPPI</name>
<gene>
    <name evidence="2" type="ORF">NPIL_511981</name>
</gene>
<protein>
    <submittedName>
        <fullName evidence="2">Uncharacterized protein</fullName>
    </submittedName>
</protein>
<proteinExistence type="predicted"/>
<evidence type="ECO:0000313" key="3">
    <source>
        <dbReference type="Proteomes" id="UP000887013"/>
    </source>
</evidence>
<accession>A0A8X6TTV4</accession>
<feature type="region of interest" description="Disordered" evidence="1">
    <location>
        <begin position="25"/>
        <end position="46"/>
    </location>
</feature>
<feature type="non-terminal residue" evidence="2">
    <location>
        <position position="1"/>
    </location>
</feature>
<reference evidence="2" key="1">
    <citation type="submission" date="2020-08" db="EMBL/GenBank/DDBJ databases">
        <title>Multicomponent nature underlies the extraordinary mechanical properties of spider dragline silk.</title>
        <authorList>
            <person name="Kono N."/>
            <person name="Nakamura H."/>
            <person name="Mori M."/>
            <person name="Yoshida Y."/>
            <person name="Ohtoshi R."/>
            <person name="Malay A.D."/>
            <person name="Moran D.A.P."/>
            <person name="Tomita M."/>
            <person name="Numata K."/>
            <person name="Arakawa K."/>
        </authorList>
    </citation>
    <scope>NUCLEOTIDE SEQUENCE</scope>
</reference>
<organism evidence="2 3">
    <name type="scientific">Nephila pilipes</name>
    <name type="common">Giant wood spider</name>
    <name type="synonym">Nephila maculata</name>
    <dbReference type="NCBI Taxonomy" id="299642"/>
    <lineage>
        <taxon>Eukaryota</taxon>
        <taxon>Metazoa</taxon>
        <taxon>Ecdysozoa</taxon>
        <taxon>Arthropoda</taxon>
        <taxon>Chelicerata</taxon>
        <taxon>Arachnida</taxon>
        <taxon>Araneae</taxon>
        <taxon>Araneomorphae</taxon>
        <taxon>Entelegynae</taxon>
        <taxon>Araneoidea</taxon>
        <taxon>Nephilidae</taxon>
        <taxon>Nephila</taxon>
    </lineage>
</organism>
<comment type="caution">
    <text evidence="2">The sequence shown here is derived from an EMBL/GenBank/DDBJ whole genome shotgun (WGS) entry which is preliminary data.</text>
</comment>
<dbReference type="AlphaFoldDB" id="A0A8X6TTV4"/>
<evidence type="ECO:0000313" key="2">
    <source>
        <dbReference type="EMBL" id="GFT55624.1"/>
    </source>
</evidence>
<sequence length="46" mass="5179">EECIQSIDPLSGNPQTTFSLLFDMSTGESMSLPRQQRPNNNRSYGM</sequence>